<dbReference type="InterPro" id="IPR036051">
    <property type="entry name" value="KRAB_dom_sf"/>
</dbReference>
<sequence>MNLVTYDDVHVNFTQEEGALLETSQKNLYKDVMLETYRNLSAIGYIWEEHTIEDHFQTSRSHGRHERSCIAVQPSEFIQCGKAFAYHSLRQRHERTHNGEKDYYCNQCGKAFVISSHLRIHKRRNTGEKPYECNQSLHS</sequence>
<dbReference type="Pfam" id="PF01352">
    <property type="entry name" value="KRAB"/>
    <property type="match status" value="1"/>
</dbReference>
<dbReference type="MGI" id="MGI:3651910">
    <property type="gene designation" value="Gm14408"/>
</dbReference>
<keyword evidence="7" id="KW-0805">Transcription regulation</keyword>
<dbReference type="PANTHER" id="PTHR23234">
    <property type="entry name" value="ZNF44 PROTEIN"/>
    <property type="match status" value="1"/>
</dbReference>
<evidence type="ECO:0000256" key="10">
    <source>
        <dbReference type="ARBA" id="ARBA00023242"/>
    </source>
</evidence>
<dbReference type="PhylomeDB" id="E9Q6B9"/>
<dbReference type="PaxDb" id="10090-ENSMUSP00000113743"/>
<evidence type="ECO:0000313" key="16">
    <source>
        <dbReference type="Proteomes" id="UP000000589"/>
    </source>
</evidence>
<dbReference type="AlphaFoldDB" id="E9Q6B9"/>
<keyword evidence="9" id="KW-0804">Transcription</keyword>
<feature type="domain" description="C2H2-type" evidence="12">
    <location>
        <begin position="67"/>
        <end position="102"/>
    </location>
</feature>
<evidence type="ECO:0000256" key="1">
    <source>
        <dbReference type="ARBA" id="ARBA00004123"/>
    </source>
</evidence>
<dbReference type="FunFam" id="3.30.160.60:FF:001009">
    <property type="entry name" value="Zinc finger protein 26"/>
    <property type="match status" value="1"/>
</dbReference>
<dbReference type="PANTHER" id="PTHR23234:SF10">
    <property type="entry name" value="RIKEN CDNA 6720489N17 GENE-RELATED"/>
    <property type="match status" value="1"/>
</dbReference>
<keyword evidence="5 11" id="KW-0863">Zinc-finger</keyword>
<evidence type="ECO:0000313" key="15">
    <source>
        <dbReference type="MGI" id="MGI:3651910"/>
    </source>
</evidence>
<dbReference type="HOGENOM" id="CLU_002678_69_4_1"/>
<organism evidence="14 16">
    <name type="scientific">Mus musculus</name>
    <name type="common">Mouse</name>
    <dbReference type="NCBI Taxonomy" id="10090"/>
    <lineage>
        <taxon>Eukaryota</taxon>
        <taxon>Metazoa</taxon>
        <taxon>Chordata</taxon>
        <taxon>Craniata</taxon>
        <taxon>Vertebrata</taxon>
        <taxon>Euteleostomi</taxon>
        <taxon>Mammalia</taxon>
        <taxon>Eutheria</taxon>
        <taxon>Euarchontoglires</taxon>
        <taxon>Glires</taxon>
        <taxon>Rodentia</taxon>
        <taxon>Myomorpha</taxon>
        <taxon>Muroidea</taxon>
        <taxon>Muridae</taxon>
        <taxon>Murinae</taxon>
        <taxon>Mus</taxon>
        <taxon>Mus</taxon>
    </lineage>
</organism>
<keyword evidence="10" id="KW-0539">Nucleus</keyword>
<dbReference type="InterPro" id="IPR001909">
    <property type="entry name" value="KRAB"/>
</dbReference>
<dbReference type="Gene3D" id="6.10.140.140">
    <property type="match status" value="1"/>
</dbReference>
<comment type="subcellular location">
    <subcellularLocation>
        <location evidence="1">Nucleus</location>
    </subcellularLocation>
</comment>
<gene>
    <name evidence="14 15" type="primary">Gm14408</name>
</gene>
<dbReference type="InterPro" id="IPR013087">
    <property type="entry name" value="Znf_C2H2_type"/>
</dbReference>
<dbReference type="PROSITE" id="PS50805">
    <property type="entry name" value="KRAB"/>
    <property type="match status" value="1"/>
</dbReference>
<dbReference type="Ensembl" id="ENSMUST00000122218.10">
    <property type="protein sequence ID" value="ENSMUSP00000113743.4"/>
    <property type="gene ID" value="ENSMUSG00000078876.12"/>
</dbReference>
<feature type="domain" description="C2H2-type" evidence="12">
    <location>
        <begin position="103"/>
        <end position="130"/>
    </location>
</feature>
<dbReference type="AGR" id="MGI:3651910"/>
<keyword evidence="3" id="KW-0479">Metal-binding</keyword>
<evidence type="ECO:0000256" key="4">
    <source>
        <dbReference type="ARBA" id="ARBA00022737"/>
    </source>
</evidence>
<reference evidence="14 16" key="1">
    <citation type="journal article" date="2009" name="PLoS Biol.">
        <title>Lineage-specific biology revealed by a finished genome assembly of the mouse.</title>
        <authorList>
            <consortium name="Mouse Genome Sequencing Consortium"/>
            <person name="Church D.M."/>
            <person name="Goodstadt L."/>
            <person name="Hillier L.W."/>
            <person name="Zody M.C."/>
            <person name="Goldstein S."/>
            <person name="She X."/>
            <person name="Bult C.J."/>
            <person name="Agarwala R."/>
            <person name="Cherry J.L."/>
            <person name="DiCuccio M."/>
            <person name="Hlavina W."/>
            <person name="Kapustin Y."/>
            <person name="Meric P."/>
            <person name="Maglott D."/>
            <person name="Birtle Z."/>
            <person name="Marques A.C."/>
            <person name="Graves T."/>
            <person name="Zhou S."/>
            <person name="Teague B."/>
            <person name="Potamousis K."/>
            <person name="Churas C."/>
            <person name="Place M."/>
            <person name="Herschleb J."/>
            <person name="Runnheim R."/>
            <person name="Forrest D."/>
            <person name="Amos-Landgraf J."/>
            <person name="Schwartz D.C."/>
            <person name="Cheng Z."/>
            <person name="Lindblad-Toh K."/>
            <person name="Eichler E.E."/>
            <person name="Ponting C.P."/>
        </authorList>
    </citation>
    <scope>NUCLEOTIDE SEQUENCE [LARGE SCALE GENOMIC DNA]</scope>
    <source>
        <strain evidence="14 16">C57BL/6J</strain>
    </source>
</reference>
<dbReference type="VEuPathDB" id="HostDB:ENSMUSG00000078876"/>
<proteinExistence type="inferred from homology"/>
<feature type="domain" description="KRAB" evidence="13">
    <location>
        <begin position="4"/>
        <end position="75"/>
    </location>
</feature>
<dbReference type="GO" id="GO:0003677">
    <property type="term" value="F:DNA binding"/>
    <property type="evidence" value="ECO:0007669"/>
    <property type="project" value="UniProtKB-KW"/>
</dbReference>
<evidence type="ECO:0000256" key="8">
    <source>
        <dbReference type="ARBA" id="ARBA00023125"/>
    </source>
</evidence>
<comment type="similarity">
    <text evidence="2">Belongs to the krueppel C2H2-type zinc-finger protein family.</text>
</comment>
<dbReference type="GO" id="GO:0008270">
    <property type="term" value="F:zinc ion binding"/>
    <property type="evidence" value="ECO:0007669"/>
    <property type="project" value="UniProtKB-KW"/>
</dbReference>
<evidence type="ECO:0000256" key="9">
    <source>
        <dbReference type="ARBA" id="ARBA00023163"/>
    </source>
</evidence>
<dbReference type="GO" id="GO:0006355">
    <property type="term" value="P:regulation of DNA-templated transcription"/>
    <property type="evidence" value="ECO:0007669"/>
    <property type="project" value="InterPro"/>
</dbReference>
<dbReference type="PROSITE" id="PS50157">
    <property type="entry name" value="ZINC_FINGER_C2H2_2"/>
    <property type="match status" value="2"/>
</dbReference>
<dbReference type="Gene3D" id="3.30.160.60">
    <property type="entry name" value="Classic Zinc Finger"/>
    <property type="match status" value="2"/>
</dbReference>
<accession>E9Q6B9</accession>
<dbReference type="FunFam" id="3.30.160.60:FF:000185">
    <property type="entry name" value="zinc finger protein 319"/>
    <property type="match status" value="1"/>
</dbReference>
<evidence type="ECO:0000313" key="14">
    <source>
        <dbReference type="Ensembl" id="ENSMUSP00000113743.4"/>
    </source>
</evidence>
<dbReference type="Pfam" id="PF00096">
    <property type="entry name" value="zf-C2H2"/>
    <property type="match status" value="1"/>
</dbReference>
<dbReference type="SUPFAM" id="SSF109640">
    <property type="entry name" value="KRAB domain (Kruppel-associated box)"/>
    <property type="match status" value="1"/>
</dbReference>
<keyword evidence="16" id="KW-1185">Reference proteome</keyword>
<name>E9Q6B9_MOUSE</name>
<dbReference type="eggNOG" id="KOG1721">
    <property type="taxonomic scope" value="Eukaryota"/>
</dbReference>
<evidence type="ECO:0000256" key="6">
    <source>
        <dbReference type="ARBA" id="ARBA00022833"/>
    </source>
</evidence>
<reference evidence="14 16" key="2">
    <citation type="journal article" date="2011" name="PLoS Biol.">
        <title>Modernizing reference genome assemblies.</title>
        <authorList>
            <person name="Church D.M."/>
            <person name="Schneider V.A."/>
            <person name="Graves T."/>
            <person name="Auger K."/>
            <person name="Cunningham F."/>
            <person name="Bouk N."/>
            <person name="Chen H.C."/>
            <person name="Agarwala R."/>
            <person name="McLaren W.M."/>
            <person name="Ritchie G.R."/>
            <person name="Albracht D."/>
            <person name="Kremitzki M."/>
            <person name="Rock S."/>
            <person name="Kotkiewicz H."/>
            <person name="Kremitzki C."/>
            <person name="Wollam A."/>
            <person name="Trani L."/>
            <person name="Fulton L."/>
            <person name="Fulton R."/>
            <person name="Matthews L."/>
            <person name="Whitehead S."/>
            <person name="Chow W."/>
            <person name="Torrance J."/>
            <person name="Dunn M."/>
            <person name="Harden G."/>
            <person name="Threadgold G."/>
            <person name="Wood J."/>
            <person name="Collins J."/>
            <person name="Heath P."/>
            <person name="Griffiths G."/>
            <person name="Pelan S."/>
            <person name="Grafham D."/>
            <person name="Eichler E.E."/>
            <person name="Weinstock G."/>
            <person name="Mardis E.R."/>
            <person name="Wilson R.K."/>
            <person name="Howe K."/>
            <person name="Flicek P."/>
            <person name="Hubbard T."/>
        </authorList>
    </citation>
    <scope>NUCLEOTIDE SEQUENCE [LARGE SCALE GENOMIC DNA]</scope>
    <source>
        <strain evidence="14 16">C57BL/6J</strain>
    </source>
</reference>
<evidence type="ECO:0000256" key="11">
    <source>
        <dbReference type="PROSITE-ProRule" id="PRU00042"/>
    </source>
</evidence>
<evidence type="ECO:0000256" key="3">
    <source>
        <dbReference type="ARBA" id="ARBA00022723"/>
    </source>
</evidence>
<evidence type="ECO:0000259" key="13">
    <source>
        <dbReference type="PROSITE" id="PS50805"/>
    </source>
</evidence>
<dbReference type="GO" id="GO:0005634">
    <property type="term" value="C:nucleus"/>
    <property type="evidence" value="ECO:0007669"/>
    <property type="project" value="UniProtKB-SubCell"/>
</dbReference>
<dbReference type="SUPFAM" id="SSF57667">
    <property type="entry name" value="beta-beta-alpha zinc fingers"/>
    <property type="match status" value="1"/>
</dbReference>
<protein>
    <submittedName>
        <fullName evidence="14">Predicted gene 14408</fullName>
    </submittedName>
</protein>
<keyword evidence="4" id="KW-0677">Repeat</keyword>
<dbReference type="Proteomes" id="UP000000589">
    <property type="component" value="Chromosome 2"/>
</dbReference>
<reference evidence="14" key="3">
    <citation type="submission" date="2025-08" db="UniProtKB">
        <authorList>
            <consortium name="Ensembl"/>
        </authorList>
    </citation>
    <scope>IDENTIFICATION</scope>
    <source>
        <strain evidence="14">C57BL/6J</strain>
    </source>
</reference>
<dbReference type="SMR" id="E9Q6B9"/>
<dbReference type="RNAct" id="E9Q6B9">
    <property type="molecule type" value="protein"/>
</dbReference>
<dbReference type="GeneTree" id="ENSGT00940000154469"/>
<dbReference type="InterPro" id="IPR050758">
    <property type="entry name" value="Znf_C2H2-type"/>
</dbReference>
<dbReference type="Bgee" id="ENSMUSG00000078876">
    <property type="expression patterns" value="Expressed in epiblast cell in embryo and 15 other cell types or tissues"/>
</dbReference>
<dbReference type="SMART" id="SM00349">
    <property type="entry name" value="KRAB"/>
    <property type="match status" value="1"/>
</dbReference>
<evidence type="ECO:0000256" key="7">
    <source>
        <dbReference type="ARBA" id="ARBA00023015"/>
    </source>
</evidence>
<dbReference type="ExpressionAtlas" id="E9Q6B9">
    <property type="expression patterns" value="baseline"/>
</dbReference>
<evidence type="ECO:0000256" key="2">
    <source>
        <dbReference type="ARBA" id="ARBA00006991"/>
    </source>
</evidence>
<keyword evidence="6" id="KW-0862">Zinc</keyword>
<dbReference type="CDD" id="cd07765">
    <property type="entry name" value="KRAB_A-box"/>
    <property type="match status" value="1"/>
</dbReference>
<dbReference type="InterPro" id="IPR036236">
    <property type="entry name" value="Znf_C2H2_sf"/>
</dbReference>
<evidence type="ECO:0000256" key="5">
    <source>
        <dbReference type="ARBA" id="ARBA00022771"/>
    </source>
</evidence>
<keyword evidence="8" id="KW-0238">DNA-binding</keyword>
<evidence type="ECO:0000259" key="12">
    <source>
        <dbReference type="PROSITE" id="PS50157"/>
    </source>
</evidence>
<reference evidence="14" key="4">
    <citation type="submission" date="2025-09" db="UniProtKB">
        <authorList>
            <consortium name="Ensembl"/>
        </authorList>
    </citation>
    <scope>IDENTIFICATION</scope>
    <source>
        <strain evidence="14">C57BL/6J</strain>
    </source>
</reference>